<accession>A0A6L2K058</accession>
<feature type="compositionally biased region" description="Low complexity" evidence="1">
    <location>
        <begin position="144"/>
        <end position="175"/>
    </location>
</feature>
<name>A0A6L2K058_TANCI</name>
<dbReference type="EMBL" id="BKCJ010001614">
    <property type="protein sequence ID" value="GEU42768.1"/>
    <property type="molecule type" value="Genomic_DNA"/>
</dbReference>
<feature type="compositionally biased region" description="Polar residues" evidence="1">
    <location>
        <begin position="8"/>
        <end position="21"/>
    </location>
</feature>
<comment type="caution">
    <text evidence="2">The sequence shown here is derived from an EMBL/GenBank/DDBJ whole genome shotgun (WGS) entry which is preliminary data.</text>
</comment>
<sequence length="301" mass="33080">MQMVDDNVGNQVRQNAMQNDGNEIAQEEEAVIQSTKVEFEFMAAADAYEETERVKMSYTSKDTLQQAPTSGTQSDNALVYDSDGSTEALLFSQDLASSSNPSKKIKLTIIPPRKLFVDLTQEDDDTTTPSPITKSSSPSPPNAPSKTPSIKDTSCTFGTTSSSFKSKPHSSSPSSRDTPFPQPTNPFLDDILDAPSRPSNLLPLQSHLSLDITLSLLPITPHDHILDTSSPPPPPQPLSWVIPFISTFLTIIEKIVFIAFTTEISFSLWDEMNFMFAHVEYLFTSDIASPSPSLHLTIKHL</sequence>
<evidence type="ECO:0000256" key="1">
    <source>
        <dbReference type="SAM" id="MobiDB-lite"/>
    </source>
</evidence>
<feature type="region of interest" description="Disordered" evidence="1">
    <location>
        <begin position="59"/>
        <end position="80"/>
    </location>
</feature>
<protein>
    <submittedName>
        <fullName evidence="2">Uncharacterized protein</fullName>
    </submittedName>
</protein>
<feature type="region of interest" description="Disordered" evidence="1">
    <location>
        <begin position="122"/>
        <end position="192"/>
    </location>
</feature>
<evidence type="ECO:0000313" key="2">
    <source>
        <dbReference type="EMBL" id="GEU42768.1"/>
    </source>
</evidence>
<dbReference type="AlphaFoldDB" id="A0A6L2K058"/>
<organism evidence="2">
    <name type="scientific">Tanacetum cinerariifolium</name>
    <name type="common">Dalmatian daisy</name>
    <name type="synonym">Chrysanthemum cinerariifolium</name>
    <dbReference type="NCBI Taxonomy" id="118510"/>
    <lineage>
        <taxon>Eukaryota</taxon>
        <taxon>Viridiplantae</taxon>
        <taxon>Streptophyta</taxon>
        <taxon>Embryophyta</taxon>
        <taxon>Tracheophyta</taxon>
        <taxon>Spermatophyta</taxon>
        <taxon>Magnoliopsida</taxon>
        <taxon>eudicotyledons</taxon>
        <taxon>Gunneridae</taxon>
        <taxon>Pentapetalae</taxon>
        <taxon>asterids</taxon>
        <taxon>campanulids</taxon>
        <taxon>Asterales</taxon>
        <taxon>Asteraceae</taxon>
        <taxon>Asteroideae</taxon>
        <taxon>Anthemideae</taxon>
        <taxon>Anthemidinae</taxon>
        <taxon>Tanacetum</taxon>
    </lineage>
</organism>
<feature type="region of interest" description="Disordered" evidence="1">
    <location>
        <begin position="1"/>
        <end position="21"/>
    </location>
</feature>
<proteinExistence type="predicted"/>
<reference evidence="2" key="1">
    <citation type="journal article" date="2019" name="Sci. Rep.">
        <title>Draft genome of Tanacetum cinerariifolium, the natural source of mosquito coil.</title>
        <authorList>
            <person name="Yamashiro T."/>
            <person name="Shiraishi A."/>
            <person name="Satake H."/>
            <person name="Nakayama K."/>
        </authorList>
    </citation>
    <scope>NUCLEOTIDE SEQUENCE</scope>
</reference>
<gene>
    <name evidence="2" type="ORF">Tci_014746</name>
</gene>
<feature type="compositionally biased region" description="Low complexity" evidence="1">
    <location>
        <begin position="127"/>
        <end position="137"/>
    </location>
</feature>
<feature type="compositionally biased region" description="Polar residues" evidence="1">
    <location>
        <begin position="59"/>
        <end position="76"/>
    </location>
</feature>